<keyword evidence="2" id="KW-0808">Transferase</keyword>
<dbReference type="Pfam" id="PF00294">
    <property type="entry name" value="PfkB"/>
    <property type="match status" value="1"/>
</dbReference>
<dbReference type="SUPFAM" id="SSF53613">
    <property type="entry name" value="Ribokinase-like"/>
    <property type="match status" value="1"/>
</dbReference>
<name>F3ZR77_9BACE</name>
<proteinExistence type="inferred from homology"/>
<dbReference type="HOGENOM" id="CLU_027634_5_1_10"/>
<dbReference type="InterPro" id="IPR002173">
    <property type="entry name" value="Carboh/pur_kinase_PfkB_CS"/>
</dbReference>
<protein>
    <submittedName>
        <fullName evidence="5">PfkB domain protein</fullName>
    </submittedName>
</protein>
<dbReference type="InterPro" id="IPR052700">
    <property type="entry name" value="Carb_kinase_PfkB-like"/>
</dbReference>
<keyword evidence="3" id="KW-0418">Kinase</keyword>
<evidence type="ECO:0000313" key="5">
    <source>
        <dbReference type="EMBL" id="EGJ70670.1"/>
    </source>
</evidence>
<dbReference type="Proteomes" id="UP000018439">
    <property type="component" value="Chromosome"/>
</dbReference>
<dbReference type="AlphaFoldDB" id="F3ZR77"/>
<dbReference type="eggNOG" id="COG0524">
    <property type="taxonomic scope" value="Bacteria"/>
</dbReference>
<evidence type="ECO:0000256" key="3">
    <source>
        <dbReference type="ARBA" id="ARBA00022777"/>
    </source>
</evidence>
<dbReference type="Gene3D" id="3.40.1190.20">
    <property type="match status" value="1"/>
</dbReference>
<sequence>MSKIIGLGNALVDILVILENDNLLKEIELPKGSMQLITTEKFIELKNILSRMDTYQATGGSAANTILALASLQTPVGFIGKIGSDHFGTFFERSFKKKGIETKLLIDEQHNSGVASTFISPDGERTFGTFLGAAAELSAYDIHNDIYSGYDILYVEGYLVQNHDLILKAVKLAKELGVKVCIDLASYNIVAEDLEFFTYLVENYVDIVFANEEEAFAFSGLRDPKEALDYIAKRCSIAVVKVGANGSYVMCDGVCKHAKALNNRSVLDTTGAGDYFAAGFLYGYISGINLLKCAEIGSLLSGHVIEVVGTSLIDTAWSNILKKIDVIMHR</sequence>
<comment type="similarity">
    <text evidence="1">Belongs to the carbohydrate kinase PfkB family.</text>
</comment>
<dbReference type="InterPro" id="IPR029056">
    <property type="entry name" value="Ribokinase-like"/>
</dbReference>
<dbReference type="PROSITE" id="PS00584">
    <property type="entry name" value="PFKB_KINASES_2"/>
    <property type="match status" value="1"/>
</dbReference>
<dbReference type="STRING" id="679937.Bcop_0452"/>
<dbReference type="OrthoDB" id="9813569at2"/>
<keyword evidence="6" id="KW-1185">Reference proteome</keyword>
<evidence type="ECO:0000259" key="4">
    <source>
        <dbReference type="Pfam" id="PF00294"/>
    </source>
</evidence>
<dbReference type="CDD" id="cd01168">
    <property type="entry name" value="adenosine_kinase"/>
    <property type="match status" value="1"/>
</dbReference>
<reference evidence="5 6" key="1">
    <citation type="journal article" date="2011" name="Stand. Genomic Sci.">
        <title>Non-contiguous finished genome sequence of Bacteroides coprosuis type strain (PC139).</title>
        <authorList>
            <person name="Land M."/>
            <person name="Held B."/>
            <person name="Gronow S."/>
            <person name="Abt B."/>
            <person name="Lucas S."/>
            <person name="Del Rio T.G."/>
            <person name="Nolan M."/>
            <person name="Tice H."/>
            <person name="Cheng J.F."/>
            <person name="Pitluck S."/>
            <person name="Liolios K."/>
            <person name="Pagani I."/>
            <person name="Ivanova N."/>
            <person name="Mavromatis K."/>
            <person name="Mikhailova N."/>
            <person name="Pati A."/>
            <person name="Tapia R."/>
            <person name="Han C."/>
            <person name="Goodwin L."/>
            <person name="Chen A."/>
            <person name="Palaniappan K."/>
            <person name="Hauser L."/>
            <person name="Brambilla E.M."/>
            <person name="Rohde M."/>
            <person name="Goker M."/>
            <person name="Detter J.C."/>
            <person name="Woyke T."/>
            <person name="Bristow J."/>
            <person name="Eisen J.A."/>
            <person name="Markowitz V."/>
            <person name="Hugenholtz P."/>
            <person name="Kyrpides N.C."/>
            <person name="Klenk H.P."/>
            <person name="Lapidus A."/>
        </authorList>
    </citation>
    <scope>NUCLEOTIDE SEQUENCE</scope>
    <source>
        <strain evidence="5 6">DSM 18011</strain>
    </source>
</reference>
<dbReference type="PANTHER" id="PTHR43320">
    <property type="entry name" value="SUGAR KINASE"/>
    <property type="match status" value="1"/>
</dbReference>
<feature type="domain" description="Carbohydrate kinase PfkB" evidence="4">
    <location>
        <begin position="53"/>
        <end position="312"/>
    </location>
</feature>
<evidence type="ECO:0000256" key="2">
    <source>
        <dbReference type="ARBA" id="ARBA00022679"/>
    </source>
</evidence>
<dbReference type="PANTHER" id="PTHR43320:SF3">
    <property type="entry name" value="CARBOHYDRATE KINASE PFKB DOMAIN-CONTAINING PROTEIN"/>
    <property type="match status" value="1"/>
</dbReference>
<gene>
    <name evidence="5" type="ORF">Bcop_0452</name>
</gene>
<accession>F3ZR77</accession>
<evidence type="ECO:0000256" key="1">
    <source>
        <dbReference type="ARBA" id="ARBA00010688"/>
    </source>
</evidence>
<dbReference type="EMBL" id="CM001167">
    <property type="protein sequence ID" value="EGJ70670.1"/>
    <property type="molecule type" value="Genomic_DNA"/>
</dbReference>
<evidence type="ECO:0000313" key="6">
    <source>
        <dbReference type="Proteomes" id="UP000018439"/>
    </source>
</evidence>
<dbReference type="InterPro" id="IPR011611">
    <property type="entry name" value="PfkB_dom"/>
</dbReference>
<organism evidence="5 6">
    <name type="scientific">Bacteroides coprosuis DSM 18011</name>
    <dbReference type="NCBI Taxonomy" id="679937"/>
    <lineage>
        <taxon>Bacteria</taxon>
        <taxon>Pseudomonadati</taxon>
        <taxon>Bacteroidota</taxon>
        <taxon>Bacteroidia</taxon>
        <taxon>Bacteroidales</taxon>
        <taxon>Bacteroidaceae</taxon>
        <taxon>Bacteroides</taxon>
    </lineage>
</organism>
<dbReference type="GO" id="GO:0016301">
    <property type="term" value="F:kinase activity"/>
    <property type="evidence" value="ECO:0007669"/>
    <property type="project" value="UniProtKB-KW"/>
</dbReference>